<comment type="caution">
    <text evidence="2">The sequence shown here is derived from an EMBL/GenBank/DDBJ whole genome shotgun (WGS) entry which is preliminary data.</text>
</comment>
<sequence length="191" mass="21481">MSDSGERQEEEAWSGEEDELIPSCSRNLHHTDEIDGGDGQIPRGKQQQQQQQKPGISTTDRRKGKTNTKENDKKEGSKINRRKMQEKADQILLSSIGKFRKHLDGTKNIATDTIIRRSAAPFPYDGEDFGGSPSSLYLCFRPPSIPPASDSPRKPNHSSHYFFVKSLIEKNKFYSPECNPHRKVTGGSHAK</sequence>
<evidence type="ECO:0000313" key="2">
    <source>
        <dbReference type="EMBL" id="KAK8965118.1"/>
    </source>
</evidence>
<keyword evidence="3" id="KW-1185">Reference proteome</keyword>
<feature type="region of interest" description="Disordered" evidence="1">
    <location>
        <begin position="1"/>
        <end position="86"/>
    </location>
</feature>
<protein>
    <submittedName>
        <fullName evidence="2">Uncharacterized protein</fullName>
    </submittedName>
</protein>
<evidence type="ECO:0000313" key="3">
    <source>
        <dbReference type="Proteomes" id="UP001412067"/>
    </source>
</evidence>
<accession>A0ABR2MMC4</accession>
<dbReference type="Proteomes" id="UP001412067">
    <property type="component" value="Unassembled WGS sequence"/>
</dbReference>
<reference evidence="2 3" key="1">
    <citation type="journal article" date="2022" name="Nat. Plants">
        <title>Genomes of leafy and leafless Platanthera orchids illuminate the evolution of mycoheterotrophy.</title>
        <authorList>
            <person name="Li M.H."/>
            <person name="Liu K.W."/>
            <person name="Li Z."/>
            <person name="Lu H.C."/>
            <person name="Ye Q.L."/>
            <person name="Zhang D."/>
            <person name="Wang J.Y."/>
            <person name="Li Y.F."/>
            <person name="Zhong Z.M."/>
            <person name="Liu X."/>
            <person name="Yu X."/>
            <person name="Liu D.K."/>
            <person name="Tu X.D."/>
            <person name="Liu B."/>
            <person name="Hao Y."/>
            <person name="Liao X.Y."/>
            <person name="Jiang Y.T."/>
            <person name="Sun W.H."/>
            <person name="Chen J."/>
            <person name="Chen Y.Q."/>
            <person name="Ai Y."/>
            <person name="Zhai J.W."/>
            <person name="Wu S.S."/>
            <person name="Zhou Z."/>
            <person name="Hsiao Y.Y."/>
            <person name="Wu W.L."/>
            <person name="Chen Y.Y."/>
            <person name="Lin Y.F."/>
            <person name="Hsu J.L."/>
            <person name="Li C.Y."/>
            <person name="Wang Z.W."/>
            <person name="Zhao X."/>
            <person name="Zhong W.Y."/>
            <person name="Ma X.K."/>
            <person name="Ma L."/>
            <person name="Huang J."/>
            <person name="Chen G.Z."/>
            <person name="Huang M.Z."/>
            <person name="Huang L."/>
            <person name="Peng D.H."/>
            <person name="Luo Y.B."/>
            <person name="Zou S.Q."/>
            <person name="Chen S.P."/>
            <person name="Lan S."/>
            <person name="Tsai W.C."/>
            <person name="Van de Peer Y."/>
            <person name="Liu Z.J."/>
        </authorList>
    </citation>
    <scope>NUCLEOTIDE SEQUENCE [LARGE SCALE GENOMIC DNA]</scope>
    <source>
        <strain evidence="2">Lor288</strain>
    </source>
</reference>
<proteinExistence type="predicted"/>
<name>A0ABR2MMC4_9ASPA</name>
<feature type="compositionally biased region" description="Acidic residues" evidence="1">
    <location>
        <begin position="8"/>
        <end position="20"/>
    </location>
</feature>
<organism evidence="2 3">
    <name type="scientific">Platanthera guangdongensis</name>
    <dbReference type="NCBI Taxonomy" id="2320717"/>
    <lineage>
        <taxon>Eukaryota</taxon>
        <taxon>Viridiplantae</taxon>
        <taxon>Streptophyta</taxon>
        <taxon>Embryophyta</taxon>
        <taxon>Tracheophyta</taxon>
        <taxon>Spermatophyta</taxon>
        <taxon>Magnoliopsida</taxon>
        <taxon>Liliopsida</taxon>
        <taxon>Asparagales</taxon>
        <taxon>Orchidaceae</taxon>
        <taxon>Orchidoideae</taxon>
        <taxon>Orchideae</taxon>
        <taxon>Orchidinae</taxon>
        <taxon>Platanthera</taxon>
    </lineage>
</organism>
<feature type="compositionally biased region" description="Basic and acidic residues" evidence="1">
    <location>
        <begin position="67"/>
        <end position="86"/>
    </location>
</feature>
<dbReference type="EMBL" id="JBBWWR010000006">
    <property type="protein sequence ID" value="KAK8965118.1"/>
    <property type="molecule type" value="Genomic_DNA"/>
</dbReference>
<evidence type="ECO:0000256" key="1">
    <source>
        <dbReference type="SAM" id="MobiDB-lite"/>
    </source>
</evidence>
<gene>
    <name evidence="2" type="ORF">KSP40_PGU016224</name>
</gene>